<keyword evidence="3" id="KW-0808">Transferase</keyword>
<dbReference type="EC" id="2.7.1.24" evidence="3"/>
<dbReference type="EMBL" id="MLJW01000001">
    <property type="protein sequence ID" value="OIR19293.1"/>
    <property type="molecule type" value="Genomic_DNA"/>
</dbReference>
<accession>A0A1J5TSG4</accession>
<keyword evidence="2" id="KW-0067">ATP-binding</keyword>
<dbReference type="SUPFAM" id="SSF52540">
    <property type="entry name" value="P-loop containing nucleoside triphosphate hydrolases"/>
    <property type="match status" value="1"/>
</dbReference>
<dbReference type="HAMAP" id="MF_00376">
    <property type="entry name" value="Dephospho_CoA_kinase"/>
    <property type="match status" value="1"/>
</dbReference>
<reference evidence="3" key="1">
    <citation type="submission" date="2016-10" db="EMBL/GenBank/DDBJ databases">
        <title>Sequence of Gallionella enrichment culture.</title>
        <authorList>
            <person name="Poehlein A."/>
            <person name="Muehling M."/>
            <person name="Daniel R."/>
        </authorList>
    </citation>
    <scope>NUCLEOTIDE SEQUENCE</scope>
</reference>
<name>A0A1J5TSG4_9ZZZZ</name>
<keyword evidence="1" id="KW-0547">Nucleotide-binding</keyword>
<dbReference type="PANTHER" id="PTHR10695">
    <property type="entry name" value="DEPHOSPHO-COA KINASE-RELATED"/>
    <property type="match status" value="1"/>
</dbReference>
<dbReference type="CDD" id="cd02022">
    <property type="entry name" value="DPCK"/>
    <property type="match status" value="1"/>
</dbReference>
<dbReference type="InterPro" id="IPR001977">
    <property type="entry name" value="Depp_CoAkinase"/>
</dbReference>
<dbReference type="Pfam" id="PF01121">
    <property type="entry name" value="CoaE"/>
    <property type="match status" value="1"/>
</dbReference>
<comment type="caution">
    <text evidence="3">The sequence shown here is derived from an EMBL/GenBank/DDBJ whole genome shotgun (WGS) entry which is preliminary data.</text>
</comment>
<evidence type="ECO:0000313" key="3">
    <source>
        <dbReference type="EMBL" id="OIR19293.1"/>
    </source>
</evidence>
<organism evidence="3">
    <name type="scientific">mine drainage metagenome</name>
    <dbReference type="NCBI Taxonomy" id="410659"/>
    <lineage>
        <taxon>unclassified sequences</taxon>
        <taxon>metagenomes</taxon>
        <taxon>ecological metagenomes</taxon>
    </lineage>
</organism>
<gene>
    <name evidence="3" type="primary">coaE_1</name>
    <name evidence="3" type="ORF">GALL_01730</name>
</gene>
<keyword evidence="3" id="KW-0418">Kinase</keyword>
<dbReference type="PROSITE" id="PS51219">
    <property type="entry name" value="DPCK"/>
    <property type="match status" value="1"/>
</dbReference>
<dbReference type="GO" id="GO:0015937">
    <property type="term" value="P:coenzyme A biosynthetic process"/>
    <property type="evidence" value="ECO:0007669"/>
    <property type="project" value="InterPro"/>
</dbReference>
<protein>
    <submittedName>
        <fullName evidence="3">Dephospho-CoA kinase</fullName>
        <ecNumber evidence="3">2.7.1.24</ecNumber>
    </submittedName>
</protein>
<dbReference type="NCBIfam" id="TIGR00152">
    <property type="entry name" value="dephospho-CoA kinase"/>
    <property type="match status" value="1"/>
</dbReference>
<proteinExistence type="inferred from homology"/>
<dbReference type="GO" id="GO:0005524">
    <property type="term" value="F:ATP binding"/>
    <property type="evidence" value="ECO:0007669"/>
    <property type="project" value="UniProtKB-KW"/>
</dbReference>
<dbReference type="AlphaFoldDB" id="A0A1J5TSG4"/>
<dbReference type="GO" id="GO:0004140">
    <property type="term" value="F:dephospho-CoA kinase activity"/>
    <property type="evidence" value="ECO:0007669"/>
    <property type="project" value="UniProtKB-EC"/>
</dbReference>
<dbReference type="Gene3D" id="3.40.50.300">
    <property type="entry name" value="P-loop containing nucleotide triphosphate hydrolases"/>
    <property type="match status" value="1"/>
</dbReference>
<sequence>MSYLVGLTGGIGSGKSTVADLFASFGVRIVDTDLISHQLTQTGGMAIPAIRAAFGAHSIDPEGALNRSWMRALVFGDVAARQRLEAILHPLIFAQARQLADSPTDAPYTLVVVPLLFESGLYAGWLRHVITVDCPENAQIARTIRRNNLDESAVRAIMAQQLSRTERLRLADEVIDNGGSLERLKEQVVGMHRRLSALAAESN</sequence>
<evidence type="ECO:0000256" key="2">
    <source>
        <dbReference type="ARBA" id="ARBA00022840"/>
    </source>
</evidence>
<dbReference type="PANTHER" id="PTHR10695:SF46">
    <property type="entry name" value="BIFUNCTIONAL COENZYME A SYNTHASE-RELATED"/>
    <property type="match status" value="1"/>
</dbReference>
<evidence type="ECO:0000256" key="1">
    <source>
        <dbReference type="ARBA" id="ARBA00022741"/>
    </source>
</evidence>
<dbReference type="InterPro" id="IPR027417">
    <property type="entry name" value="P-loop_NTPase"/>
</dbReference>